<proteinExistence type="predicted"/>
<sequence>MATPTLQRKKSTTVSQSCGSACVGSPSFMKNRKKKFGYNNGKCLHGLDAVMLEFGTQWNPGRLFFRCPLWEKNDLRCEYFAWVDEIGDVEKNIGVQERGEESHNKAEQYLGGNCSNEDVTKIINKMTYMAEELKYIRNLIHGICVGFGVIILVLLMYLIRK</sequence>
<evidence type="ECO:0000259" key="6">
    <source>
        <dbReference type="PROSITE" id="PS51999"/>
    </source>
</evidence>
<organism evidence="7 8">
    <name type="scientific">Stylosanthes scabra</name>
    <dbReference type="NCBI Taxonomy" id="79078"/>
    <lineage>
        <taxon>Eukaryota</taxon>
        <taxon>Viridiplantae</taxon>
        <taxon>Streptophyta</taxon>
        <taxon>Embryophyta</taxon>
        <taxon>Tracheophyta</taxon>
        <taxon>Spermatophyta</taxon>
        <taxon>Magnoliopsida</taxon>
        <taxon>eudicotyledons</taxon>
        <taxon>Gunneridae</taxon>
        <taxon>Pentapetalae</taxon>
        <taxon>rosids</taxon>
        <taxon>fabids</taxon>
        <taxon>Fabales</taxon>
        <taxon>Fabaceae</taxon>
        <taxon>Papilionoideae</taxon>
        <taxon>50 kb inversion clade</taxon>
        <taxon>dalbergioids sensu lato</taxon>
        <taxon>Dalbergieae</taxon>
        <taxon>Pterocarpus clade</taxon>
        <taxon>Stylosanthes</taxon>
    </lineage>
</organism>
<keyword evidence="5" id="KW-0472">Membrane</keyword>
<keyword evidence="1" id="KW-0479">Metal-binding</keyword>
<dbReference type="Proteomes" id="UP001341840">
    <property type="component" value="Unassembled WGS sequence"/>
</dbReference>
<keyword evidence="5" id="KW-1133">Transmembrane helix</keyword>
<evidence type="ECO:0000313" key="7">
    <source>
        <dbReference type="EMBL" id="MED6160316.1"/>
    </source>
</evidence>
<gene>
    <name evidence="7" type="ORF">PIB30_050395</name>
</gene>
<dbReference type="Pfam" id="PF06839">
    <property type="entry name" value="Zn_ribbon_GRF"/>
    <property type="match status" value="1"/>
</dbReference>
<evidence type="ECO:0000256" key="3">
    <source>
        <dbReference type="ARBA" id="ARBA00022833"/>
    </source>
</evidence>
<comment type="caution">
    <text evidence="7">The sequence shown here is derived from an EMBL/GenBank/DDBJ whole genome shotgun (WGS) entry which is preliminary data.</text>
</comment>
<evidence type="ECO:0000256" key="2">
    <source>
        <dbReference type="ARBA" id="ARBA00022771"/>
    </source>
</evidence>
<evidence type="ECO:0000256" key="1">
    <source>
        <dbReference type="ARBA" id="ARBA00022723"/>
    </source>
</evidence>
<keyword evidence="8" id="KW-1185">Reference proteome</keyword>
<evidence type="ECO:0000256" key="5">
    <source>
        <dbReference type="SAM" id="Phobius"/>
    </source>
</evidence>
<keyword evidence="2 4" id="KW-0863">Zinc-finger</keyword>
<name>A0ABU6UJJ9_9FABA</name>
<feature type="domain" description="GRF-type" evidence="6">
    <location>
        <begin position="43"/>
        <end position="86"/>
    </location>
</feature>
<dbReference type="InterPro" id="IPR010666">
    <property type="entry name" value="Znf_GRF"/>
</dbReference>
<keyword evidence="3" id="KW-0862">Zinc</keyword>
<accession>A0ABU6UJJ9</accession>
<evidence type="ECO:0000313" key="8">
    <source>
        <dbReference type="Proteomes" id="UP001341840"/>
    </source>
</evidence>
<keyword evidence="5" id="KW-0812">Transmembrane</keyword>
<dbReference type="PROSITE" id="PS51999">
    <property type="entry name" value="ZF_GRF"/>
    <property type="match status" value="1"/>
</dbReference>
<feature type="transmembrane region" description="Helical" evidence="5">
    <location>
        <begin position="139"/>
        <end position="159"/>
    </location>
</feature>
<reference evidence="7 8" key="1">
    <citation type="journal article" date="2023" name="Plants (Basel)">
        <title>Bridging the Gap: Combining Genomics and Transcriptomics Approaches to Understand Stylosanthes scabra, an Orphan Legume from the Brazilian Caatinga.</title>
        <authorList>
            <person name="Ferreira-Neto J.R.C."/>
            <person name="da Silva M.D."/>
            <person name="Binneck E."/>
            <person name="de Melo N.F."/>
            <person name="da Silva R.H."/>
            <person name="de Melo A.L.T.M."/>
            <person name="Pandolfi V."/>
            <person name="Bustamante F.O."/>
            <person name="Brasileiro-Vidal A.C."/>
            <person name="Benko-Iseppon A.M."/>
        </authorList>
    </citation>
    <scope>NUCLEOTIDE SEQUENCE [LARGE SCALE GENOMIC DNA]</scope>
    <source>
        <tissue evidence="7">Leaves</tissue>
    </source>
</reference>
<evidence type="ECO:0000256" key="4">
    <source>
        <dbReference type="PROSITE-ProRule" id="PRU01343"/>
    </source>
</evidence>
<dbReference type="EMBL" id="JASCZI010121175">
    <property type="protein sequence ID" value="MED6160316.1"/>
    <property type="molecule type" value="Genomic_DNA"/>
</dbReference>
<protein>
    <recommendedName>
        <fullName evidence="6">GRF-type domain-containing protein</fullName>
    </recommendedName>
</protein>